<sequence length="195" mass="21427">MGHLMPFIRLAAMLATRNWTITVVAAQPTVFAAESDQLSSFFATHQNIKCLEFQLLPYNPTTDIDPFFAQFIAIRNSVHLLHPLLSNTSPPLFAFIADFTIASSVCKIATDLSIPTYLLMTTSARFFSLLACHSQLVENNAKNGGSEGVDYIELPAGLPPTPLSTIVDQLLETHTVPLYAILTLDRSLIGHRVLI</sequence>
<dbReference type="InterPro" id="IPR050481">
    <property type="entry name" value="UDP-glycosyltransf_plant"/>
</dbReference>
<evidence type="ECO:0000256" key="2">
    <source>
        <dbReference type="ARBA" id="ARBA00022676"/>
    </source>
</evidence>
<comment type="caution">
    <text evidence="4">The sequence shown here is derived from an EMBL/GenBank/DDBJ whole genome shotgun (WGS) entry which is preliminary data.</text>
</comment>
<evidence type="ECO:0000256" key="3">
    <source>
        <dbReference type="SAM" id="SignalP"/>
    </source>
</evidence>
<dbReference type="SUPFAM" id="SSF53756">
    <property type="entry name" value="UDP-Glycosyltransferase/glycogen phosphorylase"/>
    <property type="match status" value="1"/>
</dbReference>
<name>A0ABD1S3Q8_9LAMI</name>
<keyword evidence="2" id="KW-0328">Glycosyltransferase</keyword>
<organism evidence="4 5">
    <name type="scientific">Forsythia ovata</name>
    <dbReference type="NCBI Taxonomy" id="205694"/>
    <lineage>
        <taxon>Eukaryota</taxon>
        <taxon>Viridiplantae</taxon>
        <taxon>Streptophyta</taxon>
        <taxon>Embryophyta</taxon>
        <taxon>Tracheophyta</taxon>
        <taxon>Spermatophyta</taxon>
        <taxon>Magnoliopsida</taxon>
        <taxon>eudicotyledons</taxon>
        <taxon>Gunneridae</taxon>
        <taxon>Pentapetalae</taxon>
        <taxon>asterids</taxon>
        <taxon>lamiids</taxon>
        <taxon>Lamiales</taxon>
        <taxon>Oleaceae</taxon>
        <taxon>Forsythieae</taxon>
        <taxon>Forsythia</taxon>
    </lineage>
</organism>
<dbReference type="Gene3D" id="3.40.50.2000">
    <property type="entry name" value="Glycogen Phosphorylase B"/>
    <property type="match status" value="1"/>
</dbReference>
<proteinExistence type="inferred from homology"/>
<keyword evidence="5" id="KW-1185">Reference proteome</keyword>
<gene>
    <name evidence="4" type="ORF">Fot_37671</name>
</gene>
<dbReference type="EMBL" id="JBFOLJ010000011">
    <property type="protein sequence ID" value="KAL2493914.1"/>
    <property type="molecule type" value="Genomic_DNA"/>
</dbReference>
<protein>
    <submittedName>
        <fullName evidence="4">UDP-glycosyltransferase 13</fullName>
    </submittedName>
</protein>
<evidence type="ECO:0000313" key="5">
    <source>
        <dbReference type="Proteomes" id="UP001604277"/>
    </source>
</evidence>
<keyword evidence="2" id="KW-0808">Transferase</keyword>
<reference evidence="5" key="1">
    <citation type="submission" date="2024-07" db="EMBL/GenBank/DDBJ databases">
        <title>Two chromosome-level genome assemblies of Korean endemic species Abeliophyllum distichum and Forsythia ovata (Oleaceae).</title>
        <authorList>
            <person name="Jang H."/>
        </authorList>
    </citation>
    <scope>NUCLEOTIDE SEQUENCE [LARGE SCALE GENOMIC DNA]</scope>
</reference>
<feature type="chain" id="PRO_5044880794" evidence="3">
    <location>
        <begin position="27"/>
        <end position="195"/>
    </location>
</feature>
<feature type="signal peptide" evidence="3">
    <location>
        <begin position="1"/>
        <end position="26"/>
    </location>
</feature>
<comment type="similarity">
    <text evidence="1">Belongs to the UDP-glycosyltransferase family.</text>
</comment>
<dbReference type="PANTHER" id="PTHR48048:SF76">
    <property type="entry name" value="UDP-GLYCOSYLTRANSFERASE 708D1-LIKE"/>
    <property type="match status" value="1"/>
</dbReference>
<accession>A0ABD1S3Q8</accession>
<dbReference type="GO" id="GO:0008194">
    <property type="term" value="F:UDP-glycosyltransferase activity"/>
    <property type="evidence" value="ECO:0007669"/>
    <property type="project" value="UniProtKB-ARBA"/>
</dbReference>
<dbReference type="AlphaFoldDB" id="A0ABD1S3Q8"/>
<dbReference type="Proteomes" id="UP001604277">
    <property type="component" value="Unassembled WGS sequence"/>
</dbReference>
<dbReference type="PANTHER" id="PTHR48048">
    <property type="entry name" value="GLYCOSYLTRANSFERASE"/>
    <property type="match status" value="1"/>
</dbReference>
<evidence type="ECO:0000256" key="1">
    <source>
        <dbReference type="ARBA" id="ARBA00009995"/>
    </source>
</evidence>
<evidence type="ECO:0000313" key="4">
    <source>
        <dbReference type="EMBL" id="KAL2493914.1"/>
    </source>
</evidence>
<keyword evidence="3" id="KW-0732">Signal</keyword>
<dbReference type="GO" id="GO:0016758">
    <property type="term" value="F:hexosyltransferase activity"/>
    <property type="evidence" value="ECO:0007669"/>
    <property type="project" value="UniProtKB-ARBA"/>
</dbReference>